<evidence type="ECO:0000313" key="3">
    <source>
        <dbReference type="Proteomes" id="UP000053030"/>
    </source>
</evidence>
<evidence type="ECO:0000313" key="2">
    <source>
        <dbReference type="EMBL" id="KPD24915.1"/>
    </source>
</evidence>
<feature type="signal peptide" evidence="1">
    <location>
        <begin position="1"/>
        <end position="20"/>
    </location>
</feature>
<proteinExistence type="predicted"/>
<keyword evidence="1" id="KW-0732">Signal</keyword>
<keyword evidence="3" id="KW-1185">Reference proteome</keyword>
<reference evidence="2 3" key="1">
    <citation type="submission" date="2015-08" db="EMBL/GenBank/DDBJ databases">
        <title>Genome sequencing and assembly of the deep-sea bacterium Idiomarina zobellii.</title>
        <authorList>
            <person name="Mithoefer S.D."/>
            <person name="Rheaume B.A."/>
            <person name="MacLea K.S."/>
        </authorList>
    </citation>
    <scope>NUCLEOTIDE SEQUENCE [LARGE SCALE GENOMIC DNA]</scope>
    <source>
        <strain evidence="2 3">KMM 231</strain>
    </source>
</reference>
<dbReference type="Proteomes" id="UP000053030">
    <property type="component" value="Unassembled WGS sequence"/>
</dbReference>
<feature type="chain" id="PRO_5032490247" evidence="1">
    <location>
        <begin position="21"/>
        <end position="339"/>
    </location>
</feature>
<protein>
    <submittedName>
        <fullName evidence="2">Uncharacterized protein</fullName>
    </submittedName>
</protein>
<accession>A0A837NJL2</accession>
<name>A0A837NJL2_9GAMM</name>
<evidence type="ECO:0000256" key="1">
    <source>
        <dbReference type="SAM" id="SignalP"/>
    </source>
</evidence>
<dbReference type="RefSeq" id="WP_053952390.1">
    <property type="nucleotide sequence ID" value="NZ_FNCB01000001.1"/>
</dbReference>
<comment type="caution">
    <text evidence="2">The sequence shown here is derived from an EMBL/GenBank/DDBJ whole genome shotgun (WGS) entry which is preliminary data.</text>
</comment>
<organism evidence="2 3">
    <name type="scientific">Idiomarina zobellii</name>
    <dbReference type="NCBI Taxonomy" id="86103"/>
    <lineage>
        <taxon>Bacteria</taxon>
        <taxon>Pseudomonadati</taxon>
        <taxon>Pseudomonadota</taxon>
        <taxon>Gammaproteobacteria</taxon>
        <taxon>Alteromonadales</taxon>
        <taxon>Idiomarinaceae</taxon>
        <taxon>Idiomarina</taxon>
    </lineage>
</organism>
<dbReference type="AlphaFoldDB" id="A0A837NJL2"/>
<dbReference type="EMBL" id="LHSG01000001">
    <property type="protein sequence ID" value="KPD24915.1"/>
    <property type="molecule type" value="Genomic_DNA"/>
</dbReference>
<sequence length="339" mass="39495">MKKITYSIILTLSCSLPSLAAEQEQKDDEFWLDGFRVGLGDTVDATALWFDGLFGDGEFEDDYHRSYGRLSVAPQWDEYDGFEVKSRFRARVALPNLKDNVSAFIGRVDDDEFLDEESTGKPSVIRSPESDREWLVGLGFDPEIHEGHRVSYSVGIRGGLRFDTYVRARYMTGFVISDKQQLKFQSAAFWRDSDGFGVSQRFNYESALDERWLLQWGALGTFAEETEGLRWSSTARLYHLYNEDKAWATETWIEGQTDHEVPISDYGLRLLNRQRYLREWFFVESWVGYHWPRNHLQEQRQGQWLVGIEFEVHFGTTNAYMPDAEKRKSNTNGSWSDER</sequence>
<gene>
    <name evidence="2" type="ORF">AFK76_00700</name>
</gene>
<dbReference type="OrthoDB" id="7054989at2"/>